<evidence type="ECO:0000256" key="1">
    <source>
        <dbReference type="SAM" id="MobiDB-lite"/>
    </source>
</evidence>
<dbReference type="InterPro" id="IPR003107">
    <property type="entry name" value="HAT"/>
</dbReference>
<dbReference type="AlphaFoldDB" id="A0A8S1J207"/>
<organism evidence="2 3">
    <name type="scientific">Ostreobium quekettii</name>
    <dbReference type="NCBI Taxonomy" id="121088"/>
    <lineage>
        <taxon>Eukaryota</taxon>
        <taxon>Viridiplantae</taxon>
        <taxon>Chlorophyta</taxon>
        <taxon>core chlorophytes</taxon>
        <taxon>Ulvophyceae</taxon>
        <taxon>TCBD clade</taxon>
        <taxon>Bryopsidales</taxon>
        <taxon>Ostreobineae</taxon>
        <taxon>Ostreobiaceae</taxon>
        <taxon>Ostreobium</taxon>
    </lineage>
</organism>
<sequence>MPGEAAATAEALSAPCCSGSPPAPPRCPIPSRRHRRAFPTRRRRFSNARRLMVMMEAGGGAMSIPNVDIPPPRVLEEIGPPVDVEGGGSGEGNAPGKPLKINRDLLLYRCRVRRRRAETAAGSQRSEMLREAEEGYRRVISMDATDGRSYVGLGRLMVQQRRFEEARKVYEGGCTATQGCNAYVWTAWANLEAMVGSVPRARKLYDAAVVADRGHQAAWHGWGMLEKREGDYARARDCWIKGIRNAGRAPSPYLFNSLAVLAAGLGRQEEAREWFSKGTRTAKGAGSFALWQAWALMEAENGDKEAAQGLFGRALEVNPRSRYTYLAWALFEKDQGRLDKALELLEKGHRLNRRDPAILQAWGVLEAQMGNFDKAGRLFEKGTRADRNTQRVWQAWGVMEFRRGNVGRARELFQEGVWAGPNTKDVAYVFQAWGVLEMGAGNTVLARELFKCAVKADPKNETTWSTWVQLEERLGAYERANELRNMSMQRRVEVVVPRSFTTLEDKGSTSLQPLFEKISEWFQNFGTLSRDESEDEQDVGEEEN</sequence>
<proteinExistence type="predicted"/>
<dbReference type="GO" id="GO:0003729">
    <property type="term" value="F:mRNA binding"/>
    <property type="evidence" value="ECO:0007669"/>
    <property type="project" value="InterPro"/>
</dbReference>
<dbReference type="GO" id="GO:0006397">
    <property type="term" value="P:mRNA processing"/>
    <property type="evidence" value="ECO:0007669"/>
    <property type="project" value="InterPro"/>
</dbReference>
<dbReference type="Proteomes" id="UP000708148">
    <property type="component" value="Unassembled WGS sequence"/>
</dbReference>
<dbReference type="SMART" id="SM00028">
    <property type="entry name" value="TPR"/>
    <property type="match status" value="7"/>
</dbReference>
<comment type="caution">
    <text evidence="2">The sequence shown here is derived from an EMBL/GenBank/DDBJ whole genome shotgun (WGS) entry which is preliminary data.</text>
</comment>
<name>A0A8S1J207_9CHLO</name>
<reference evidence="2" key="1">
    <citation type="submission" date="2020-12" db="EMBL/GenBank/DDBJ databases">
        <authorList>
            <person name="Iha C."/>
        </authorList>
    </citation>
    <scope>NUCLEOTIDE SEQUENCE</scope>
</reference>
<evidence type="ECO:0000313" key="3">
    <source>
        <dbReference type="Proteomes" id="UP000708148"/>
    </source>
</evidence>
<feature type="region of interest" description="Disordered" evidence="1">
    <location>
        <begin position="1"/>
        <end position="32"/>
    </location>
</feature>
<dbReference type="InterPro" id="IPR044624">
    <property type="entry name" value="Mbb1-like"/>
</dbReference>
<dbReference type="PANTHER" id="PTHR44917">
    <property type="entry name" value="PROTEIN HIGH CHLOROPHYLL FLUORESCENT 107"/>
    <property type="match status" value="1"/>
</dbReference>
<dbReference type="SMART" id="SM00386">
    <property type="entry name" value="HAT"/>
    <property type="match status" value="7"/>
</dbReference>
<keyword evidence="3" id="KW-1185">Reference proteome</keyword>
<dbReference type="Pfam" id="PF13432">
    <property type="entry name" value="TPR_16"/>
    <property type="match status" value="1"/>
</dbReference>
<accession>A0A8S1J207</accession>
<dbReference type="GO" id="GO:0006417">
    <property type="term" value="P:regulation of translation"/>
    <property type="evidence" value="ECO:0007669"/>
    <property type="project" value="TreeGrafter"/>
</dbReference>
<dbReference type="Pfam" id="PF14559">
    <property type="entry name" value="TPR_19"/>
    <property type="match status" value="1"/>
</dbReference>
<dbReference type="Gene3D" id="1.25.40.10">
    <property type="entry name" value="Tetratricopeptide repeat domain"/>
    <property type="match status" value="2"/>
</dbReference>
<dbReference type="SUPFAM" id="SSF48452">
    <property type="entry name" value="TPR-like"/>
    <property type="match status" value="1"/>
</dbReference>
<feature type="compositionally biased region" description="Low complexity" evidence="1">
    <location>
        <begin position="1"/>
        <end position="20"/>
    </location>
</feature>
<dbReference type="PANTHER" id="PTHR44917:SF1">
    <property type="entry name" value="PROTEIN HIGH CHLOROPHYLL FLUORESCENT 107"/>
    <property type="match status" value="1"/>
</dbReference>
<dbReference type="InterPro" id="IPR011990">
    <property type="entry name" value="TPR-like_helical_dom_sf"/>
</dbReference>
<dbReference type="OrthoDB" id="541719at2759"/>
<gene>
    <name evidence="2" type="ORF">OSTQU699_LOCUS5551</name>
</gene>
<protein>
    <submittedName>
        <fullName evidence="2">Uncharacterized protein</fullName>
    </submittedName>
</protein>
<dbReference type="GO" id="GO:0003727">
    <property type="term" value="F:single-stranded RNA binding"/>
    <property type="evidence" value="ECO:0007669"/>
    <property type="project" value="TreeGrafter"/>
</dbReference>
<evidence type="ECO:0000313" key="2">
    <source>
        <dbReference type="EMBL" id="CAD7700192.1"/>
    </source>
</evidence>
<dbReference type="EMBL" id="CAJHUC010001198">
    <property type="protein sequence ID" value="CAD7700192.1"/>
    <property type="molecule type" value="Genomic_DNA"/>
</dbReference>
<dbReference type="InterPro" id="IPR019734">
    <property type="entry name" value="TPR_rpt"/>
</dbReference>